<dbReference type="AlphaFoldDB" id="A0A4Z0Q7S4"/>
<gene>
    <name evidence="1" type="ORF">E5K00_06025</name>
</gene>
<evidence type="ECO:0000313" key="1">
    <source>
        <dbReference type="EMBL" id="TGE24762.1"/>
    </source>
</evidence>
<dbReference type="RefSeq" id="WP_135462343.1">
    <property type="nucleotide sequence ID" value="NZ_SRLC01000001.1"/>
</dbReference>
<keyword evidence="2" id="KW-1185">Reference proteome</keyword>
<proteinExistence type="predicted"/>
<dbReference type="Proteomes" id="UP000297549">
    <property type="component" value="Unassembled WGS sequence"/>
</dbReference>
<accession>A0A4Z0Q7S4</accession>
<comment type="caution">
    <text evidence="1">The sequence shown here is derived from an EMBL/GenBank/DDBJ whole genome shotgun (WGS) entry which is preliminary data.</text>
</comment>
<sequence length="121" mass="13519">MNYAKKELHEAIAYLEKARTQENELTKILRAFILGEPVEVTFRTATATATALAPSKQGKKLLEQLLDKAQGNIMHLEKQEVYWCGLVTEEAEIERISDKGYFAEMAKAFGVNDSSEPTPAT</sequence>
<dbReference type="EMBL" id="SRLC01000001">
    <property type="protein sequence ID" value="TGE24762.1"/>
    <property type="molecule type" value="Genomic_DNA"/>
</dbReference>
<organism evidence="1 2">
    <name type="scientific">Hymenobacter aquaticus</name>
    <dbReference type="NCBI Taxonomy" id="1867101"/>
    <lineage>
        <taxon>Bacteria</taxon>
        <taxon>Pseudomonadati</taxon>
        <taxon>Bacteroidota</taxon>
        <taxon>Cytophagia</taxon>
        <taxon>Cytophagales</taxon>
        <taxon>Hymenobacteraceae</taxon>
        <taxon>Hymenobacter</taxon>
    </lineage>
</organism>
<name>A0A4Z0Q7S4_9BACT</name>
<reference evidence="1 2" key="1">
    <citation type="submission" date="2019-04" db="EMBL/GenBank/DDBJ databases">
        <authorList>
            <person name="Feng G."/>
            <person name="Zhang J."/>
            <person name="Zhu H."/>
        </authorList>
    </citation>
    <scope>NUCLEOTIDE SEQUENCE [LARGE SCALE GENOMIC DNA]</scope>
    <source>
        <strain evidence="1 2">JCM 31653</strain>
    </source>
</reference>
<dbReference type="OrthoDB" id="9946262at2"/>
<protein>
    <submittedName>
        <fullName evidence="1">Uncharacterized protein</fullName>
    </submittedName>
</protein>
<evidence type="ECO:0000313" key="2">
    <source>
        <dbReference type="Proteomes" id="UP000297549"/>
    </source>
</evidence>